<dbReference type="PANTHER" id="PTHR42685:SF22">
    <property type="entry name" value="CONDITIONED MEDIUM FACTOR RECEPTOR 1"/>
    <property type="match status" value="1"/>
</dbReference>
<name>A0A8J2VAW7_9FLAO</name>
<evidence type="ECO:0000313" key="2">
    <source>
        <dbReference type="EMBL" id="GGD93504.1"/>
    </source>
</evidence>
<dbReference type="RefSeq" id="WP_188441458.1">
    <property type="nucleotide sequence ID" value="NZ_BMGK01000006.1"/>
</dbReference>
<feature type="domain" description="FAD-binding" evidence="1">
    <location>
        <begin position="5"/>
        <end position="313"/>
    </location>
</feature>
<dbReference type="EMBL" id="BMGK01000006">
    <property type="protein sequence ID" value="GGD93504.1"/>
    <property type="molecule type" value="Genomic_DNA"/>
</dbReference>
<protein>
    <recommendedName>
        <fullName evidence="1">FAD-binding domain-containing protein</fullName>
    </recommendedName>
</protein>
<reference evidence="2" key="1">
    <citation type="journal article" date="2014" name="Int. J. Syst. Evol. Microbiol.">
        <title>Complete genome sequence of Corynebacterium casei LMG S-19264T (=DSM 44701T), isolated from a smear-ripened cheese.</title>
        <authorList>
            <consortium name="US DOE Joint Genome Institute (JGI-PGF)"/>
            <person name="Walter F."/>
            <person name="Albersmeier A."/>
            <person name="Kalinowski J."/>
            <person name="Ruckert C."/>
        </authorList>
    </citation>
    <scope>NUCLEOTIDE SEQUENCE</scope>
    <source>
        <strain evidence="2">CGMCC 1.12924</strain>
    </source>
</reference>
<reference evidence="2" key="2">
    <citation type="submission" date="2020-09" db="EMBL/GenBank/DDBJ databases">
        <authorList>
            <person name="Sun Q."/>
            <person name="Zhou Y."/>
        </authorList>
    </citation>
    <scope>NUCLEOTIDE SEQUENCE</scope>
    <source>
        <strain evidence="2">CGMCC 1.12924</strain>
    </source>
</reference>
<accession>A0A8J2VAW7</accession>
<sequence>MNQTCDIAILGGGLAGLTAALHLSNSDFKILLFEKNKYPYHKVCGEYISNEVLPYFKSLGIDPFKLGAKPISRLQVTNRKGLENLTELPLGGFGISRYELDYHLYKNTKEKVPVLNETASELDFKENHFMIKTLSGKLFKARYVIGAFGKRSNLDKSLQRPFFQKKTQWLAVKAHYKGDFPEDQVALHHFEGGYCGLSKVETNNVNLCYLTTIKAFKPFKSITEFEQKVLMKNPFLNRFLKKATPVFDAPLTISQISFERKKAVENHIFMVGDSASLIHPLCGNGMAMAITAAKLVSETLLENKNADRALLEKIYTHKWNTTFSKRLNYGRLLQTVLMNPKLLTAGLNLAKFTPKLIPYLVSKTHGKPL</sequence>
<dbReference type="Proteomes" id="UP000652231">
    <property type="component" value="Unassembled WGS sequence"/>
</dbReference>
<keyword evidence="3" id="KW-1185">Reference proteome</keyword>
<dbReference type="InterPro" id="IPR036188">
    <property type="entry name" value="FAD/NAD-bd_sf"/>
</dbReference>
<dbReference type="Gene3D" id="3.50.50.60">
    <property type="entry name" value="FAD/NAD(P)-binding domain"/>
    <property type="match status" value="1"/>
</dbReference>
<dbReference type="AlphaFoldDB" id="A0A8J2VAW7"/>
<organism evidence="2 3">
    <name type="scientific">Planktosalinus lacus</name>
    <dbReference type="NCBI Taxonomy" id="1526573"/>
    <lineage>
        <taxon>Bacteria</taxon>
        <taxon>Pseudomonadati</taxon>
        <taxon>Bacteroidota</taxon>
        <taxon>Flavobacteriia</taxon>
        <taxon>Flavobacteriales</taxon>
        <taxon>Flavobacteriaceae</taxon>
        <taxon>Planktosalinus</taxon>
    </lineage>
</organism>
<evidence type="ECO:0000313" key="3">
    <source>
        <dbReference type="Proteomes" id="UP000652231"/>
    </source>
</evidence>
<dbReference type="PRINTS" id="PR00420">
    <property type="entry name" value="RNGMNOXGNASE"/>
</dbReference>
<dbReference type="Pfam" id="PF01494">
    <property type="entry name" value="FAD_binding_3"/>
    <property type="match status" value="1"/>
</dbReference>
<dbReference type="InterPro" id="IPR050407">
    <property type="entry name" value="Geranylgeranyl_reductase"/>
</dbReference>
<gene>
    <name evidence="2" type="ORF">GCM10011312_16610</name>
</gene>
<comment type="caution">
    <text evidence="2">The sequence shown here is derived from an EMBL/GenBank/DDBJ whole genome shotgun (WGS) entry which is preliminary data.</text>
</comment>
<dbReference type="PANTHER" id="PTHR42685">
    <property type="entry name" value="GERANYLGERANYL DIPHOSPHATE REDUCTASE"/>
    <property type="match status" value="1"/>
</dbReference>
<dbReference type="InterPro" id="IPR002938">
    <property type="entry name" value="FAD-bd"/>
</dbReference>
<evidence type="ECO:0000259" key="1">
    <source>
        <dbReference type="Pfam" id="PF01494"/>
    </source>
</evidence>
<proteinExistence type="predicted"/>
<dbReference type="GO" id="GO:0071949">
    <property type="term" value="F:FAD binding"/>
    <property type="evidence" value="ECO:0007669"/>
    <property type="project" value="InterPro"/>
</dbReference>
<dbReference type="SUPFAM" id="SSF51905">
    <property type="entry name" value="FAD/NAD(P)-binding domain"/>
    <property type="match status" value="1"/>
</dbReference>